<keyword evidence="3" id="KW-1185">Reference proteome</keyword>
<evidence type="ECO:0000256" key="1">
    <source>
        <dbReference type="PIRNR" id="PIRNR033490"/>
    </source>
</evidence>
<dbReference type="Pfam" id="PF02452">
    <property type="entry name" value="PemK_toxin"/>
    <property type="match status" value="1"/>
</dbReference>
<evidence type="ECO:0000313" key="3">
    <source>
        <dbReference type="Proteomes" id="UP000005380"/>
    </source>
</evidence>
<dbReference type="EMBL" id="CP007030">
    <property type="protein sequence ID" value="AHF01955.1"/>
    <property type="molecule type" value="Genomic_DNA"/>
</dbReference>
<dbReference type="SUPFAM" id="SSF50118">
    <property type="entry name" value="Cell growth inhibitor/plasmid maintenance toxic component"/>
    <property type="match status" value="1"/>
</dbReference>
<dbReference type="AlphaFoldDB" id="W0DTM0"/>
<comment type="function">
    <text evidence="1">Toxic component of a type II toxin-antitoxin (TA) system.</text>
</comment>
<dbReference type="HOGENOM" id="CLU_121823_1_3_6"/>
<dbReference type="GO" id="GO:0016075">
    <property type="term" value="P:rRNA catabolic process"/>
    <property type="evidence" value="ECO:0007669"/>
    <property type="project" value="TreeGrafter"/>
</dbReference>
<dbReference type="Gene3D" id="2.30.30.110">
    <property type="match status" value="1"/>
</dbReference>
<dbReference type="OrthoDB" id="9808744at2"/>
<reference evidence="2 3" key="1">
    <citation type="submission" date="2013-12" db="EMBL/GenBank/DDBJ databases">
        <authorList>
            <consortium name="DOE Joint Genome Institute"/>
            <person name="Kappler U."/>
            <person name="Huntemann M."/>
            <person name="Han J."/>
            <person name="Chen A."/>
            <person name="Kyrpides N."/>
            <person name="Mavromatis K."/>
            <person name="Markowitz V."/>
            <person name="Palaniappan K."/>
            <person name="Ivanova N."/>
            <person name="Schaumberg A."/>
            <person name="Pati A."/>
            <person name="Liolios K."/>
            <person name="Nordberg H.P."/>
            <person name="Cantor M.N."/>
            <person name="Hua S.X."/>
            <person name="Woyke T."/>
        </authorList>
    </citation>
    <scope>NUCLEOTIDE SEQUENCE [LARGE SCALE GENOMIC DNA]</scope>
    <source>
        <strain evidence="3">AL2</strain>
    </source>
</reference>
<dbReference type="eggNOG" id="COG2337">
    <property type="taxonomic scope" value="Bacteria"/>
</dbReference>
<sequence>MSFVRADVVLARLNPNQGAEIGKIRPVVVLTATPLIAAGLPVVMVVPLTTQFWPELAALRVEIPPRERLLKTSYVVLEQTRSIDKNRIQSDVITRLTQPELTEIESKLKLMLGFA</sequence>
<dbReference type="RefSeq" id="WP_006460791.1">
    <property type="nucleotide sequence ID" value="NZ_CP007030.1"/>
</dbReference>
<dbReference type="GO" id="GO:0004521">
    <property type="term" value="F:RNA endonuclease activity"/>
    <property type="evidence" value="ECO:0007669"/>
    <property type="project" value="TreeGrafter"/>
</dbReference>
<proteinExistence type="inferred from homology"/>
<evidence type="ECO:0000313" key="2">
    <source>
        <dbReference type="EMBL" id="AHF01955.1"/>
    </source>
</evidence>
<accession>W0DTM0</accession>
<dbReference type="Proteomes" id="UP000005380">
    <property type="component" value="Chromosome"/>
</dbReference>
<organism evidence="2 3">
    <name type="scientific">Thiomicrospira aerophila AL3</name>
    <dbReference type="NCBI Taxonomy" id="717772"/>
    <lineage>
        <taxon>Bacteria</taxon>
        <taxon>Pseudomonadati</taxon>
        <taxon>Pseudomonadota</taxon>
        <taxon>Gammaproteobacteria</taxon>
        <taxon>Thiotrichales</taxon>
        <taxon>Piscirickettsiaceae</taxon>
        <taxon>Thiomicrospira</taxon>
    </lineage>
</organism>
<keyword evidence="1" id="KW-0378">Hydrolase</keyword>
<dbReference type="GO" id="GO:0003677">
    <property type="term" value="F:DNA binding"/>
    <property type="evidence" value="ECO:0007669"/>
    <property type="project" value="InterPro"/>
</dbReference>
<dbReference type="EC" id="3.1.-.-" evidence="1"/>
<dbReference type="GO" id="GO:0006402">
    <property type="term" value="P:mRNA catabolic process"/>
    <property type="evidence" value="ECO:0007669"/>
    <property type="project" value="TreeGrafter"/>
</dbReference>
<dbReference type="InterPro" id="IPR011067">
    <property type="entry name" value="Plasmid_toxin/cell-grow_inhib"/>
</dbReference>
<keyword evidence="1" id="KW-0255">Endonuclease</keyword>
<dbReference type="PIRSF" id="PIRSF033490">
    <property type="entry name" value="MazF"/>
    <property type="match status" value="1"/>
</dbReference>
<dbReference type="STRING" id="717772.THIAE_09460"/>
<dbReference type="PANTHER" id="PTHR33988">
    <property type="entry name" value="ENDORIBONUCLEASE MAZF-RELATED"/>
    <property type="match status" value="1"/>
</dbReference>
<comment type="similarity">
    <text evidence="1">Belongs to the PemK/MazF family.</text>
</comment>
<gene>
    <name evidence="2" type="ORF">THIAE_09460</name>
</gene>
<protein>
    <recommendedName>
        <fullName evidence="1">mRNA interferase</fullName>
        <ecNumber evidence="1">3.1.-.-</ecNumber>
    </recommendedName>
</protein>
<dbReference type="InterPro" id="IPR003477">
    <property type="entry name" value="PemK-like"/>
</dbReference>
<name>W0DTM0_9GAMM</name>
<dbReference type="GO" id="GO:0016787">
    <property type="term" value="F:hydrolase activity"/>
    <property type="evidence" value="ECO:0007669"/>
    <property type="project" value="UniProtKB-KW"/>
</dbReference>
<dbReference type="InParanoid" id="W0DTM0"/>
<keyword evidence="1" id="KW-0540">Nuclease</keyword>
<dbReference type="KEGG" id="tao:THIAE_09460"/>